<organism evidence="1 2">
    <name type="scientific">Helianthus annuus</name>
    <name type="common">Common sunflower</name>
    <dbReference type="NCBI Taxonomy" id="4232"/>
    <lineage>
        <taxon>Eukaryota</taxon>
        <taxon>Viridiplantae</taxon>
        <taxon>Streptophyta</taxon>
        <taxon>Embryophyta</taxon>
        <taxon>Tracheophyta</taxon>
        <taxon>Spermatophyta</taxon>
        <taxon>Magnoliopsida</taxon>
        <taxon>eudicotyledons</taxon>
        <taxon>Gunneridae</taxon>
        <taxon>Pentapetalae</taxon>
        <taxon>asterids</taxon>
        <taxon>campanulids</taxon>
        <taxon>Asterales</taxon>
        <taxon>Asteraceae</taxon>
        <taxon>Asteroideae</taxon>
        <taxon>Heliantheae alliance</taxon>
        <taxon>Heliantheae</taxon>
        <taxon>Helianthus</taxon>
    </lineage>
</organism>
<keyword evidence="2" id="KW-1185">Reference proteome</keyword>
<dbReference type="Gramene" id="mRNA:HanXRQr2_Chr14g0625191">
    <property type="protein sequence ID" value="mRNA:HanXRQr2_Chr14g0625191"/>
    <property type="gene ID" value="HanXRQr2_Chr14g0625191"/>
</dbReference>
<comment type="caution">
    <text evidence="1">The sequence shown here is derived from an EMBL/GenBank/DDBJ whole genome shotgun (WGS) entry which is preliminary data.</text>
</comment>
<dbReference type="AlphaFoldDB" id="A0A9K3H4Z8"/>
<evidence type="ECO:0000313" key="1">
    <source>
        <dbReference type="EMBL" id="KAF5767515.1"/>
    </source>
</evidence>
<proteinExistence type="predicted"/>
<gene>
    <name evidence="1" type="ORF">HanXRQr2_Chr14g0625191</name>
</gene>
<dbReference type="EMBL" id="MNCJ02000329">
    <property type="protein sequence ID" value="KAF5767515.1"/>
    <property type="molecule type" value="Genomic_DNA"/>
</dbReference>
<sequence length="53" mass="6451">MQIQNPPHFYLLTVFDRFLFYLILSFSKTPPPFFYSLEFAIWCFMNFFENPGS</sequence>
<accession>A0A9K3H4Z8</accession>
<protein>
    <submittedName>
        <fullName evidence="1">Uncharacterized protein</fullName>
    </submittedName>
</protein>
<reference evidence="1" key="1">
    <citation type="journal article" date="2017" name="Nature">
        <title>The sunflower genome provides insights into oil metabolism, flowering and Asterid evolution.</title>
        <authorList>
            <person name="Badouin H."/>
            <person name="Gouzy J."/>
            <person name="Grassa C.J."/>
            <person name="Murat F."/>
            <person name="Staton S.E."/>
            <person name="Cottret L."/>
            <person name="Lelandais-Briere C."/>
            <person name="Owens G.L."/>
            <person name="Carrere S."/>
            <person name="Mayjonade B."/>
            <person name="Legrand L."/>
            <person name="Gill N."/>
            <person name="Kane N.C."/>
            <person name="Bowers J.E."/>
            <person name="Hubner S."/>
            <person name="Bellec A."/>
            <person name="Berard A."/>
            <person name="Berges H."/>
            <person name="Blanchet N."/>
            <person name="Boniface M.C."/>
            <person name="Brunel D."/>
            <person name="Catrice O."/>
            <person name="Chaidir N."/>
            <person name="Claudel C."/>
            <person name="Donnadieu C."/>
            <person name="Faraut T."/>
            <person name="Fievet G."/>
            <person name="Helmstetter N."/>
            <person name="King M."/>
            <person name="Knapp S.J."/>
            <person name="Lai Z."/>
            <person name="Le Paslier M.C."/>
            <person name="Lippi Y."/>
            <person name="Lorenzon L."/>
            <person name="Mandel J.R."/>
            <person name="Marage G."/>
            <person name="Marchand G."/>
            <person name="Marquand E."/>
            <person name="Bret-Mestries E."/>
            <person name="Morien E."/>
            <person name="Nambeesan S."/>
            <person name="Nguyen T."/>
            <person name="Pegot-Espagnet P."/>
            <person name="Pouilly N."/>
            <person name="Raftis F."/>
            <person name="Sallet E."/>
            <person name="Schiex T."/>
            <person name="Thomas J."/>
            <person name="Vandecasteele C."/>
            <person name="Vares D."/>
            <person name="Vear F."/>
            <person name="Vautrin S."/>
            <person name="Crespi M."/>
            <person name="Mangin B."/>
            <person name="Burke J.M."/>
            <person name="Salse J."/>
            <person name="Munos S."/>
            <person name="Vincourt P."/>
            <person name="Rieseberg L.H."/>
            <person name="Langlade N.B."/>
        </authorList>
    </citation>
    <scope>NUCLEOTIDE SEQUENCE</scope>
    <source>
        <tissue evidence="1">Leaves</tissue>
    </source>
</reference>
<dbReference type="Proteomes" id="UP000215914">
    <property type="component" value="Unassembled WGS sequence"/>
</dbReference>
<reference evidence="1" key="2">
    <citation type="submission" date="2020-06" db="EMBL/GenBank/DDBJ databases">
        <title>Helianthus annuus Genome sequencing and assembly Release 2.</title>
        <authorList>
            <person name="Gouzy J."/>
            <person name="Langlade N."/>
            <person name="Munos S."/>
        </authorList>
    </citation>
    <scope>NUCLEOTIDE SEQUENCE</scope>
    <source>
        <tissue evidence="1">Leaves</tissue>
    </source>
</reference>
<name>A0A9K3H4Z8_HELAN</name>
<evidence type="ECO:0000313" key="2">
    <source>
        <dbReference type="Proteomes" id="UP000215914"/>
    </source>
</evidence>